<name>A0A1V8YX41_9ENTE</name>
<evidence type="ECO:0008006" key="3">
    <source>
        <dbReference type="Google" id="ProtNLM"/>
    </source>
</evidence>
<evidence type="ECO:0000313" key="1">
    <source>
        <dbReference type="EMBL" id="OQO70354.1"/>
    </source>
</evidence>
<dbReference type="STRING" id="112904.BH747_06535"/>
<dbReference type="OrthoDB" id="9800461at2"/>
<dbReference type="InterPro" id="IPR037079">
    <property type="entry name" value="AF2212/PG0164-like_sf"/>
</dbReference>
<proteinExistence type="predicted"/>
<dbReference type="InterPro" id="IPR015018">
    <property type="entry name" value="DUF1905"/>
</dbReference>
<organism evidence="1 2">
    <name type="scientific">Enterococcus villorum</name>
    <dbReference type="NCBI Taxonomy" id="112904"/>
    <lineage>
        <taxon>Bacteria</taxon>
        <taxon>Bacillati</taxon>
        <taxon>Bacillota</taxon>
        <taxon>Bacilli</taxon>
        <taxon>Lactobacillales</taxon>
        <taxon>Enterococcaceae</taxon>
        <taxon>Enterococcus</taxon>
    </lineage>
</organism>
<dbReference type="EMBL" id="MJEA01000005">
    <property type="protein sequence ID" value="OQO70354.1"/>
    <property type="molecule type" value="Genomic_DNA"/>
</dbReference>
<dbReference type="Pfam" id="PF08922">
    <property type="entry name" value="DUF1905"/>
    <property type="match status" value="1"/>
</dbReference>
<gene>
    <name evidence="1" type="ORF">BH747_06535</name>
</gene>
<accession>A0A1V8YX41</accession>
<dbReference type="SUPFAM" id="SSF141694">
    <property type="entry name" value="AF2212/PG0164-like"/>
    <property type="match status" value="1"/>
</dbReference>
<evidence type="ECO:0000313" key="2">
    <source>
        <dbReference type="Proteomes" id="UP000192477"/>
    </source>
</evidence>
<dbReference type="Gene3D" id="2.40.30.100">
    <property type="entry name" value="AF2212/PG0164-like"/>
    <property type="match status" value="1"/>
</dbReference>
<protein>
    <recommendedName>
        <fullName evidence="3">DUF1905 domain-containing protein</fullName>
    </recommendedName>
</protein>
<dbReference type="Proteomes" id="UP000192477">
    <property type="component" value="Unassembled WGS sequence"/>
</dbReference>
<dbReference type="RefSeq" id="WP_081183481.1">
    <property type="nucleotide sequence ID" value="NZ_MJEA01000005.1"/>
</dbReference>
<reference evidence="1 2" key="1">
    <citation type="journal article" date="2017" name="BMC Microbiol.">
        <title>Comparative genomics of Enterococcus spp. isolated from bovine feces.</title>
        <authorList>
            <person name="Beukers A.G."/>
            <person name="Zaheer R."/>
            <person name="Goji N."/>
            <person name="Amoako K.K."/>
            <person name="Chaves A.V."/>
            <person name="Ward M.P."/>
            <person name="McAllister T.A."/>
        </authorList>
    </citation>
    <scope>NUCLEOTIDE SEQUENCE [LARGE SCALE GENOMIC DNA]</scope>
    <source>
        <strain evidence="1 2">F1129D 143</strain>
    </source>
</reference>
<sequence>MQKSYSFQSMIYASEVGKGGAYVIFPYNVKEEFGMGRVKVHATFDGVPYDGSIVNMGVKNEDGTVCYILGIRKDIRKRINKEIGDMVQVEIIQRN</sequence>
<comment type="caution">
    <text evidence="1">The sequence shown here is derived from an EMBL/GenBank/DDBJ whole genome shotgun (WGS) entry which is preliminary data.</text>
</comment>
<dbReference type="AlphaFoldDB" id="A0A1V8YX41"/>